<evidence type="ECO:0000313" key="3">
    <source>
        <dbReference type="Proteomes" id="UP001054945"/>
    </source>
</evidence>
<evidence type="ECO:0000256" key="1">
    <source>
        <dbReference type="SAM" id="MobiDB-lite"/>
    </source>
</evidence>
<dbReference type="EMBL" id="BPLR01019229">
    <property type="protein sequence ID" value="GIZ05173.1"/>
    <property type="molecule type" value="Genomic_DNA"/>
</dbReference>
<protein>
    <submittedName>
        <fullName evidence="2">Uncharacterized protein</fullName>
    </submittedName>
</protein>
<gene>
    <name evidence="2" type="ORF">CEXT_120171</name>
</gene>
<comment type="caution">
    <text evidence="2">The sequence shown here is derived from an EMBL/GenBank/DDBJ whole genome shotgun (WGS) entry which is preliminary data.</text>
</comment>
<proteinExistence type="predicted"/>
<evidence type="ECO:0000313" key="2">
    <source>
        <dbReference type="EMBL" id="GIZ05173.1"/>
    </source>
</evidence>
<keyword evidence="3" id="KW-1185">Reference proteome</keyword>
<organism evidence="2 3">
    <name type="scientific">Caerostris extrusa</name>
    <name type="common">Bark spider</name>
    <name type="synonym">Caerostris bankana</name>
    <dbReference type="NCBI Taxonomy" id="172846"/>
    <lineage>
        <taxon>Eukaryota</taxon>
        <taxon>Metazoa</taxon>
        <taxon>Ecdysozoa</taxon>
        <taxon>Arthropoda</taxon>
        <taxon>Chelicerata</taxon>
        <taxon>Arachnida</taxon>
        <taxon>Araneae</taxon>
        <taxon>Araneomorphae</taxon>
        <taxon>Entelegynae</taxon>
        <taxon>Araneoidea</taxon>
        <taxon>Araneidae</taxon>
        <taxon>Caerostris</taxon>
    </lineage>
</organism>
<accession>A0AAV4YD15</accession>
<name>A0AAV4YD15_CAEEX</name>
<reference evidence="2 3" key="1">
    <citation type="submission" date="2021-06" db="EMBL/GenBank/DDBJ databases">
        <title>Caerostris extrusa draft genome.</title>
        <authorList>
            <person name="Kono N."/>
            <person name="Arakawa K."/>
        </authorList>
    </citation>
    <scope>NUCLEOTIDE SEQUENCE [LARGE SCALE GENOMIC DNA]</scope>
</reference>
<dbReference type="Proteomes" id="UP001054945">
    <property type="component" value="Unassembled WGS sequence"/>
</dbReference>
<sequence length="90" mass="10105">MRGVSMFVRRLRRAPRLGRLMFLDLFKLRSRMPEQTRLESRITMKGFSPDSRRGGGQGDGSAPSLCGDTSELANCSKYSVERRPGSLLPD</sequence>
<dbReference type="AlphaFoldDB" id="A0AAV4YD15"/>
<feature type="region of interest" description="Disordered" evidence="1">
    <location>
        <begin position="37"/>
        <end position="70"/>
    </location>
</feature>